<comment type="catalytic activity">
    <reaction evidence="7">
        <text>dimethylallyl diphosphate + ATP = N(6)-(dimethylallyl)adenosine 5'-triphosphate + diphosphate</text>
        <dbReference type="Rhea" id="RHEA:36331"/>
        <dbReference type="ChEBI" id="CHEBI:30616"/>
        <dbReference type="ChEBI" id="CHEBI:33019"/>
        <dbReference type="ChEBI" id="CHEBI:57623"/>
        <dbReference type="ChEBI" id="CHEBI:73532"/>
        <dbReference type="EC" id="2.5.1.112"/>
    </reaction>
</comment>
<dbReference type="InterPro" id="IPR039657">
    <property type="entry name" value="Dimethylallyltransferase"/>
</dbReference>
<dbReference type="Pfam" id="PF01715">
    <property type="entry name" value="IPPT"/>
    <property type="match status" value="1"/>
</dbReference>
<dbReference type="GO" id="GO:0052622">
    <property type="term" value="F:ATP/ADP dimethylallyltransferase activity"/>
    <property type="evidence" value="ECO:0007669"/>
    <property type="project" value="UniProtKB-EC"/>
</dbReference>
<keyword evidence="2" id="KW-0808">Transferase</keyword>
<accession>A0AAE0DYA2</accession>
<keyword evidence="12" id="KW-1185">Reference proteome</keyword>
<evidence type="ECO:0000256" key="7">
    <source>
        <dbReference type="ARBA" id="ARBA00051744"/>
    </source>
</evidence>
<dbReference type="GO" id="GO:0052381">
    <property type="term" value="F:tRNA dimethylallyltransferase activity"/>
    <property type="evidence" value="ECO:0007669"/>
    <property type="project" value="TreeGrafter"/>
</dbReference>
<keyword evidence="4" id="KW-0547">Nucleotide-binding</keyword>
<sequence length="195" mass="22299">MDVSLPVLYKYVGNRVDQMVDEGLVKELKGMFTADAATDYTRGIRRAIGAPEMDPYFRVEDKIQDEGIKKLLLNAAIQEMKENTCKLVNSQLGKIQRLEKSTRVGNAQDRCHVCFRPKIWYDCCLLWMHVSILEVLYDHVRKRIDQMMEEGLVDAGSVCSRRKLHERYPVGWAIGAPGDGQVFRSEKIIMDQASS</sequence>
<dbReference type="GO" id="GO:0009824">
    <property type="term" value="F:AMP dimethylallyltransferase activity"/>
    <property type="evidence" value="ECO:0007669"/>
    <property type="project" value="UniProtKB-ARBA"/>
</dbReference>
<organism evidence="11 12">
    <name type="scientific">Dipteronia sinensis</name>
    <dbReference type="NCBI Taxonomy" id="43782"/>
    <lineage>
        <taxon>Eukaryota</taxon>
        <taxon>Viridiplantae</taxon>
        <taxon>Streptophyta</taxon>
        <taxon>Embryophyta</taxon>
        <taxon>Tracheophyta</taxon>
        <taxon>Spermatophyta</taxon>
        <taxon>Magnoliopsida</taxon>
        <taxon>eudicotyledons</taxon>
        <taxon>Gunneridae</taxon>
        <taxon>Pentapetalae</taxon>
        <taxon>rosids</taxon>
        <taxon>malvids</taxon>
        <taxon>Sapindales</taxon>
        <taxon>Sapindaceae</taxon>
        <taxon>Hippocastanoideae</taxon>
        <taxon>Acereae</taxon>
        <taxon>Dipteronia</taxon>
    </lineage>
</organism>
<keyword evidence="5" id="KW-0067">ATP-binding</keyword>
<dbReference type="Gene3D" id="1.10.287.890">
    <property type="entry name" value="Crystal structure of tRNA isopentenylpyrophosphate transferase (bh2366) domain"/>
    <property type="match status" value="1"/>
</dbReference>
<dbReference type="Proteomes" id="UP001281410">
    <property type="component" value="Unassembled WGS sequence"/>
</dbReference>
<dbReference type="EMBL" id="JANJYJ010000008">
    <property type="protein sequence ID" value="KAK3195557.1"/>
    <property type="molecule type" value="Genomic_DNA"/>
</dbReference>
<evidence type="ECO:0000256" key="8">
    <source>
        <dbReference type="ARBA" id="ARBA00052386"/>
    </source>
</evidence>
<evidence type="ECO:0000256" key="9">
    <source>
        <dbReference type="ARBA" id="ARBA00055191"/>
    </source>
</evidence>
<dbReference type="PANTHER" id="PTHR11088:SF59">
    <property type="entry name" value="ADENYLATE ISOPENTENYLTRANSFERASE"/>
    <property type="match status" value="1"/>
</dbReference>
<dbReference type="GO" id="GO:0009691">
    <property type="term" value="P:cytokinin biosynthetic process"/>
    <property type="evidence" value="ECO:0007669"/>
    <property type="project" value="UniProtKB-KW"/>
</dbReference>
<dbReference type="GO" id="GO:0005739">
    <property type="term" value="C:mitochondrion"/>
    <property type="evidence" value="ECO:0007669"/>
    <property type="project" value="TreeGrafter"/>
</dbReference>
<dbReference type="GO" id="GO:0005524">
    <property type="term" value="F:ATP binding"/>
    <property type="evidence" value="ECO:0007669"/>
    <property type="project" value="UniProtKB-KW"/>
</dbReference>
<evidence type="ECO:0000256" key="4">
    <source>
        <dbReference type="ARBA" id="ARBA00022741"/>
    </source>
</evidence>
<proteinExistence type="inferred from homology"/>
<name>A0AAE0DYA2_9ROSI</name>
<reference evidence="11" key="1">
    <citation type="journal article" date="2023" name="Plant J.">
        <title>Genome sequences and population genomics provide insights into the demographic history, inbreeding, and mutation load of two 'living fossil' tree species of Dipteronia.</title>
        <authorList>
            <person name="Feng Y."/>
            <person name="Comes H.P."/>
            <person name="Chen J."/>
            <person name="Zhu S."/>
            <person name="Lu R."/>
            <person name="Zhang X."/>
            <person name="Li P."/>
            <person name="Qiu J."/>
            <person name="Olsen K.M."/>
            <person name="Qiu Y."/>
        </authorList>
    </citation>
    <scope>NUCLEOTIDE SEQUENCE</scope>
    <source>
        <strain evidence="11">NBL</strain>
    </source>
</reference>
<evidence type="ECO:0000256" key="2">
    <source>
        <dbReference type="ARBA" id="ARBA00022679"/>
    </source>
</evidence>
<comment type="similarity">
    <text evidence="1">Belongs to the IPP transferase family.</text>
</comment>
<dbReference type="GO" id="GO:0006400">
    <property type="term" value="P:tRNA modification"/>
    <property type="evidence" value="ECO:0007669"/>
    <property type="project" value="TreeGrafter"/>
</dbReference>
<evidence type="ECO:0000256" key="6">
    <source>
        <dbReference type="ARBA" id="ARBA00022946"/>
    </source>
</evidence>
<comment type="caution">
    <text evidence="11">The sequence shown here is derived from an EMBL/GenBank/DDBJ whole genome shotgun (WGS) entry which is preliminary data.</text>
</comment>
<protein>
    <recommendedName>
        <fullName evidence="10">adenylate dimethylallyltransferase (ADP/ATP-dependent)</fullName>
        <ecNumber evidence="10">2.5.1.112</ecNumber>
    </recommendedName>
</protein>
<dbReference type="AlphaFoldDB" id="A0AAE0DYA2"/>
<evidence type="ECO:0000256" key="10">
    <source>
        <dbReference type="ARBA" id="ARBA00066838"/>
    </source>
</evidence>
<evidence type="ECO:0000256" key="3">
    <source>
        <dbReference type="ARBA" id="ARBA00022712"/>
    </source>
</evidence>
<dbReference type="FunFam" id="1.10.287.890:FF:000002">
    <property type="entry name" value="Adenylate isopentenyltransferase 5, chloroplastic"/>
    <property type="match status" value="1"/>
</dbReference>
<keyword evidence="3" id="KW-0203">Cytokinin biosynthesis</keyword>
<evidence type="ECO:0000313" key="11">
    <source>
        <dbReference type="EMBL" id="KAK3195557.1"/>
    </source>
</evidence>
<dbReference type="PANTHER" id="PTHR11088">
    <property type="entry name" value="TRNA DIMETHYLALLYLTRANSFERASE"/>
    <property type="match status" value="1"/>
</dbReference>
<keyword evidence="6" id="KW-0809">Transit peptide</keyword>
<comment type="function">
    <text evidence="9">Involved in cytokinin biosynthesis. Catalyzes the transfer of an isopentenyl group from dimethylallyl diphosphate (DMAPP) to ATP and ADP.</text>
</comment>
<dbReference type="EC" id="2.5.1.112" evidence="10"/>
<evidence type="ECO:0000313" key="12">
    <source>
        <dbReference type="Proteomes" id="UP001281410"/>
    </source>
</evidence>
<evidence type="ECO:0000256" key="5">
    <source>
        <dbReference type="ARBA" id="ARBA00022840"/>
    </source>
</evidence>
<evidence type="ECO:0000256" key="1">
    <source>
        <dbReference type="ARBA" id="ARBA00005842"/>
    </source>
</evidence>
<gene>
    <name evidence="11" type="ORF">Dsin_026867</name>
</gene>
<comment type="catalytic activity">
    <reaction evidence="8">
        <text>dimethylallyl diphosphate + ADP = N(6)-(dimethylallyl)adenosine 5'-diphosphate + diphosphate</text>
        <dbReference type="Rhea" id="RHEA:36327"/>
        <dbReference type="ChEBI" id="CHEBI:33019"/>
        <dbReference type="ChEBI" id="CHEBI:57623"/>
        <dbReference type="ChEBI" id="CHEBI:73533"/>
        <dbReference type="ChEBI" id="CHEBI:456216"/>
        <dbReference type="EC" id="2.5.1.112"/>
    </reaction>
</comment>